<dbReference type="AlphaFoldDB" id="A0A7S8MXJ7"/>
<evidence type="ECO:0000256" key="1">
    <source>
        <dbReference type="SAM" id="Coils"/>
    </source>
</evidence>
<dbReference type="Proteomes" id="UP000594480">
    <property type="component" value="Chromosome"/>
</dbReference>
<sequence length="95" mass="10276">MEVVVGMDTLAVLVALAVGIVGLATTVTASARRTRGELKAEFATEISRLDDRLSQLDDRVSRLDDRVSRLDDRVYALAAGLAPRLAPAREAPRDE</sequence>
<accession>A0A7S8MXJ7</accession>
<keyword evidence="1" id="KW-0175">Coiled coil</keyword>
<protein>
    <submittedName>
        <fullName evidence="2">Uncharacterized protein</fullName>
    </submittedName>
</protein>
<evidence type="ECO:0000313" key="3">
    <source>
        <dbReference type="Proteomes" id="UP000594480"/>
    </source>
</evidence>
<keyword evidence="3" id="KW-1185">Reference proteome</keyword>
<gene>
    <name evidence="2" type="ORF">IT882_02535</name>
</gene>
<dbReference type="Gene3D" id="1.20.5.170">
    <property type="match status" value="1"/>
</dbReference>
<dbReference type="EMBL" id="CP064760">
    <property type="protein sequence ID" value="QPE05015.1"/>
    <property type="molecule type" value="Genomic_DNA"/>
</dbReference>
<evidence type="ECO:0000313" key="2">
    <source>
        <dbReference type="EMBL" id="QPE05015.1"/>
    </source>
</evidence>
<name>A0A7S8MXJ7_9MICO</name>
<organism evidence="2 3">
    <name type="scientific">Microbacterium schleiferi</name>
    <dbReference type="NCBI Taxonomy" id="69362"/>
    <lineage>
        <taxon>Bacteria</taxon>
        <taxon>Bacillati</taxon>
        <taxon>Actinomycetota</taxon>
        <taxon>Actinomycetes</taxon>
        <taxon>Micrococcales</taxon>
        <taxon>Microbacteriaceae</taxon>
        <taxon>Microbacterium</taxon>
    </lineage>
</organism>
<reference evidence="2 3" key="1">
    <citation type="submission" date="2020-11" db="EMBL/GenBank/DDBJ databases">
        <title>Amino acid is mineralized and recycled by bacteria in oceanic microbiome.</title>
        <authorList>
            <person name="Zheng L.Y."/>
        </authorList>
    </citation>
    <scope>NUCLEOTIDE SEQUENCE [LARGE SCALE GENOMIC DNA]</scope>
    <source>
        <strain evidence="2 3">A32-1</strain>
    </source>
</reference>
<proteinExistence type="predicted"/>
<dbReference type="KEGG" id="msf:IT882_02535"/>
<dbReference type="RefSeq" id="WP_195693035.1">
    <property type="nucleotide sequence ID" value="NZ_CP064760.1"/>
</dbReference>
<feature type="coiled-coil region" evidence="1">
    <location>
        <begin position="39"/>
        <end position="73"/>
    </location>
</feature>